<comment type="caution">
    <text evidence="2">The sequence shown here is derived from an EMBL/GenBank/DDBJ whole genome shotgun (WGS) entry which is preliminary data.</text>
</comment>
<protein>
    <recommendedName>
        <fullName evidence="4">Lipoprotein</fullName>
    </recommendedName>
</protein>
<dbReference type="EMBL" id="JACRWG010000021">
    <property type="protein sequence ID" value="MBC6009847.1"/>
    <property type="molecule type" value="Genomic_DNA"/>
</dbReference>
<reference evidence="2 3" key="1">
    <citation type="submission" date="2020-08" db="EMBL/GenBank/DDBJ databases">
        <authorList>
            <person name="Liu C."/>
            <person name="Sun Q."/>
        </authorList>
    </citation>
    <scope>NUCLEOTIDE SEQUENCE [LARGE SCALE GENOMIC DNA]</scope>
    <source>
        <strain evidence="2 3">NSJ-22</strain>
    </source>
</reference>
<dbReference type="PROSITE" id="PS51257">
    <property type="entry name" value="PROKAR_LIPOPROTEIN"/>
    <property type="match status" value="1"/>
</dbReference>
<accession>A0ABR7KAU7</accession>
<proteinExistence type="predicted"/>
<keyword evidence="3" id="KW-1185">Reference proteome</keyword>
<sequence>MRKVIILLLCLVLVSCGTTNKSKSTTEHTLENSFFGVKKKVKEKLIYKKDKSINSFLNKYNEINDPDITSDMVSMKKLEGKDEPSIVDISNEKLGIWIQRKNMFGNKMAVAILNNSDNVTNDDIKDQFQKYSKVFDDSLTNKEIDEYWDKMLSGKNKGKKLKNIKVKRIIFYGKVIYLILEGKI</sequence>
<feature type="chain" id="PRO_5047445218" description="Lipoprotein" evidence="1">
    <location>
        <begin position="21"/>
        <end position="184"/>
    </location>
</feature>
<dbReference type="Proteomes" id="UP000603474">
    <property type="component" value="Unassembled WGS sequence"/>
</dbReference>
<name>A0ABR7KAU7_9FIRM</name>
<evidence type="ECO:0000256" key="1">
    <source>
        <dbReference type="SAM" id="SignalP"/>
    </source>
</evidence>
<gene>
    <name evidence="2" type="ORF">H8909_06265</name>
</gene>
<evidence type="ECO:0008006" key="4">
    <source>
        <dbReference type="Google" id="ProtNLM"/>
    </source>
</evidence>
<organism evidence="2 3">
    <name type="scientific">Catenibacterium faecis</name>
    <dbReference type="NCBI Taxonomy" id="2764323"/>
    <lineage>
        <taxon>Bacteria</taxon>
        <taxon>Bacillati</taxon>
        <taxon>Bacillota</taxon>
        <taxon>Erysipelotrichia</taxon>
        <taxon>Erysipelotrichales</taxon>
        <taxon>Coprobacillaceae</taxon>
        <taxon>Catenibacterium</taxon>
    </lineage>
</organism>
<keyword evidence="1" id="KW-0732">Signal</keyword>
<dbReference type="RefSeq" id="WP_187012205.1">
    <property type="nucleotide sequence ID" value="NZ_JACRWG010000021.1"/>
</dbReference>
<evidence type="ECO:0000313" key="3">
    <source>
        <dbReference type="Proteomes" id="UP000603474"/>
    </source>
</evidence>
<evidence type="ECO:0000313" key="2">
    <source>
        <dbReference type="EMBL" id="MBC6009847.1"/>
    </source>
</evidence>
<feature type="signal peptide" evidence="1">
    <location>
        <begin position="1"/>
        <end position="20"/>
    </location>
</feature>